<keyword evidence="1" id="KW-0812">Transmembrane</keyword>
<evidence type="ECO:0000256" key="1">
    <source>
        <dbReference type="SAM" id="Phobius"/>
    </source>
</evidence>
<feature type="transmembrane region" description="Helical" evidence="1">
    <location>
        <begin position="9"/>
        <end position="29"/>
    </location>
</feature>
<keyword evidence="1" id="KW-0472">Membrane</keyword>
<sequence>MSDRTVGRLIGVSAAIAAAGAIVAVVYFFQPWRSCDYEDTSAGCAMLPADATVMLVAVLVTLAACGLLVIGLAVRRTRASEAGSRVAR</sequence>
<protein>
    <submittedName>
        <fullName evidence="2">Uncharacterized protein</fullName>
    </submittedName>
</protein>
<evidence type="ECO:0000313" key="3">
    <source>
        <dbReference type="Proteomes" id="UP000033956"/>
    </source>
</evidence>
<gene>
    <name evidence="2" type="ORF">RS81_02787</name>
</gene>
<proteinExistence type="predicted"/>
<dbReference type="STRING" id="92835.RS81_02787"/>
<evidence type="ECO:0000313" key="2">
    <source>
        <dbReference type="EMBL" id="KJL38513.1"/>
    </source>
</evidence>
<keyword evidence="3" id="KW-1185">Reference proteome</keyword>
<dbReference type="RefSeq" id="WP_045276673.1">
    <property type="nucleotide sequence ID" value="NZ_BAAAUP010000003.1"/>
</dbReference>
<organism evidence="2 3">
    <name type="scientific">Microbacterium terrae</name>
    <dbReference type="NCBI Taxonomy" id="69369"/>
    <lineage>
        <taxon>Bacteria</taxon>
        <taxon>Bacillati</taxon>
        <taxon>Actinomycetota</taxon>
        <taxon>Actinomycetes</taxon>
        <taxon>Micrococcales</taxon>
        <taxon>Microbacteriaceae</taxon>
        <taxon>Microbacterium</taxon>
    </lineage>
</organism>
<name>A0A0M2GX87_9MICO</name>
<reference evidence="2 3" key="1">
    <citation type="submission" date="2015-02" db="EMBL/GenBank/DDBJ databases">
        <title>Draft genome sequences of ten Microbacterium spp. with emphasis on heavy metal contaminated environments.</title>
        <authorList>
            <person name="Corretto E."/>
        </authorList>
    </citation>
    <scope>NUCLEOTIDE SEQUENCE [LARGE SCALE GENOMIC DNA]</scope>
    <source>
        <strain evidence="2 3">DSM 12510</strain>
    </source>
</reference>
<dbReference type="Proteomes" id="UP000033956">
    <property type="component" value="Unassembled WGS sequence"/>
</dbReference>
<accession>A0A0M2GX87</accession>
<keyword evidence="1" id="KW-1133">Transmembrane helix</keyword>
<dbReference type="PATRIC" id="fig|92835.4.peg.2823"/>
<dbReference type="AlphaFoldDB" id="A0A0M2GX87"/>
<dbReference type="EMBL" id="JYIZ01000055">
    <property type="protein sequence ID" value="KJL38513.1"/>
    <property type="molecule type" value="Genomic_DNA"/>
</dbReference>
<comment type="caution">
    <text evidence="2">The sequence shown here is derived from an EMBL/GenBank/DDBJ whole genome shotgun (WGS) entry which is preliminary data.</text>
</comment>
<feature type="transmembrane region" description="Helical" evidence="1">
    <location>
        <begin position="49"/>
        <end position="74"/>
    </location>
</feature>